<dbReference type="Pfam" id="PF05922">
    <property type="entry name" value="Inhibitor_I9"/>
    <property type="match status" value="1"/>
</dbReference>
<dbReference type="OrthoDB" id="5518345at2759"/>
<comment type="similarity">
    <text evidence="1">Belongs to the protease inhibitor I9 family.</text>
</comment>
<evidence type="ECO:0000256" key="1">
    <source>
        <dbReference type="ARBA" id="ARBA00038069"/>
    </source>
</evidence>
<dbReference type="GO" id="GO:0042144">
    <property type="term" value="P:vacuole fusion, non-autophagic"/>
    <property type="evidence" value="ECO:0007669"/>
    <property type="project" value="TreeGrafter"/>
</dbReference>
<dbReference type="InterPro" id="IPR010259">
    <property type="entry name" value="S8pro/Inhibitor_I9"/>
</dbReference>
<dbReference type="Proteomes" id="UP000265703">
    <property type="component" value="Unassembled WGS sequence"/>
</dbReference>
<dbReference type="PANTHER" id="PTHR28288">
    <property type="entry name" value="PROTEASE B INHIBITOR 2"/>
    <property type="match status" value="1"/>
</dbReference>
<dbReference type="SUPFAM" id="SSF54897">
    <property type="entry name" value="Protease propeptides/inhibitors"/>
    <property type="match status" value="1"/>
</dbReference>
<comment type="caution">
    <text evidence="3">The sequence shown here is derived from an EMBL/GenBank/DDBJ whole genome shotgun (WGS) entry which is preliminary data.</text>
</comment>
<evidence type="ECO:0000259" key="2">
    <source>
        <dbReference type="Pfam" id="PF05922"/>
    </source>
</evidence>
<organism evidence="3 4">
    <name type="scientific">Glomus cerebriforme</name>
    <dbReference type="NCBI Taxonomy" id="658196"/>
    <lineage>
        <taxon>Eukaryota</taxon>
        <taxon>Fungi</taxon>
        <taxon>Fungi incertae sedis</taxon>
        <taxon>Mucoromycota</taxon>
        <taxon>Glomeromycotina</taxon>
        <taxon>Glomeromycetes</taxon>
        <taxon>Glomerales</taxon>
        <taxon>Glomeraceae</taxon>
        <taxon>Glomus</taxon>
    </lineage>
</organism>
<proteinExistence type="inferred from homology"/>
<dbReference type="InterPro" id="IPR052471">
    <property type="entry name" value="PBI_I9"/>
</dbReference>
<dbReference type="EMBL" id="QKYT01000141">
    <property type="protein sequence ID" value="RIA91840.1"/>
    <property type="molecule type" value="Genomic_DNA"/>
</dbReference>
<dbReference type="InterPro" id="IPR037045">
    <property type="entry name" value="S8pro/Inhibitor_I9_sf"/>
</dbReference>
<dbReference type="AlphaFoldDB" id="A0A397T046"/>
<dbReference type="Gene3D" id="3.30.70.80">
    <property type="entry name" value="Peptidase S8 propeptide/proteinase inhibitor I9"/>
    <property type="match status" value="1"/>
</dbReference>
<gene>
    <name evidence="3" type="ORF">C1645_766460</name>
</gene>
<evidence type="ECO:0000313" key="3">
    <source>
        <dbReference type="EMBL" id="RIA91840.1"/>
    </source>
</evidence>
<evidence type="ECO:0000313" key="4">
    <source>
        <dbReference type="Proteomes" id="UP000265703"/>
    </source>
</evidence>
<accession>A0A397T046</accession>
<feature type="domain" description="Inhibitor I9" evidence="2">
    <location>
        <begin position="46"/>
        <end position="109"/>
    </location>
</feature>
<keyword evidence="4" id="KW-1185">Reference proteome</keyword>
<sequence>MFLGKKMLKKIFFLTIIFTNFYIITTRPEVPQPESTPFENKPATKRYIIMFKPKTSEEIMNEVKLQVVNSGGTIYQEYTLFKGFAAEISETLVHIFEENPNIKSIEDDNPG</sequence>
<protein>
    <recommendedName>
        <fullName evidence="2">Inhibitor I9 domain-containing protein</fullName>
    </recommendedName>
</protein>
<name>A0A397T046_9GLOM</name>
<reference evidence="3 4" key="1">
    <citation type="submission" date="2018-06" db="EMBL/GenBank/DDBJ databases">
        <title>Comparative genomics reveals the genomic features of Rhizophagus irregularis, R. cerebriforme, R. diaphanum and Gigaspora rosea, and their symbiotic lifestyle signature.</title>
        <authorList>
            <person name="Morin E."/>
            <person name="San Clemente H."/>
            <person name="Chen E.C.H."/>
            <person name="De La Providencia I."/>
            <person name="Hainaut M."/>
            <person name="Kuo A."/>
            <person name="Kohler A."/>
            <person name="Murat C."/>
            <person name="Tang N."/>
            <person name="Roy S."/>
            <person name="Loubradou J."/>
            <person name="Henrissat B."/>
            <person name="Grigoriev I.V."/>
            <person name="Corradi N."/>
            <person name="Roux C."/>
            <person name="Martin F.M."/>
        </authorList>
    </citation>
    <scope>NUCLEOTIDE SEQUENCE [LARGE SCALE GENOMIC DNA]</scope>
    <source>
        <strain evidence="3 4">DAOM 227022</strain>
    </source>
</reference>
<dbReference type="GO" id="GO:0004866">
    <property type="term" value="F:endopeptidase inhibitor activity"/>
    <property type="evidence" value="ECO:0007669"/>
    <property type="project" value="TreeGrafter"/>
</dbReference>
<dbReference type="PANTHER" id="PTHR28288:SF2">
    <property type="entry name" value="PROTEASE B INHIBITOR 2"/>
    <property type="match status" value="1"/>
</dbReference>